<evidence type="ECO:0000313" key="3">
    <source>
        <dbReference type="Proteomes" id="UP000780801"/>
    </source>
</evidence>
<protein>
    <submittedName>
        <fullName evidence="2">Uncharacterized protein</fullName>
    </submittedName>
</protein>
<proteinExistence type="predicted"/>
<evidence type="ECO:0000313" key="2">
    <source>
        <dbReference type="EMBL" id="KAF9579017.1"/>
    </source>
</evidence>
<accession>A0A9P6FPI2</accession>
<feature type="signal peptide" evidence="1">
    <location>
        <begin position="1"/>
        <end position="23"/>
    </location>
</feature>
<organism evidence="2 3">
    <name type="scientific">Lunasporangiospora selenospora</name>
    <dbReference type="NCBI Taxonomy" id="979761"/>
    <lineage>
        <taxon>Eukaryota</taxon>
        <taxon>Fungi</taxon>
        <taxon>Fungi incertae sedis</taxon>
        <taxon>Mucoromycota</taxon>
        <taxon>Mortierellomycotina</taxon>
        <taxon>Mortierellomycetes</taxon>
        <taxon>Mortierellales</taxon>
        <taxon>Mortierellaceae</taxon>
        <taxon>Lunasporangiospora</taxon>
    </lineage>
</organism>
<evidence type="ECO:0000256" key="1">
    <source>
        <dbReference type="SAM" id="SignalP"/>
    </source>
</evidence>
<sequence>MVSFKLIVASAAVVLTLASGISASGSVTTRAGLAKRGLFSVFCAKECVVSSLNLPVQDNIEDFQACGKACTGLLTEIVKCTLGCSKPLVSTFLKENVLVDAVKLENGLQTCIGSCVEPDQGQ</sequence>
<dbReference type="AlphaFoldDB" id="A0A9P6FPI2"/>
<comment type="caution">
    <text evidence="2">The sequence shown here is derived from an EMBL/GenBank/DDBJ whole genome shotgun (WGS) entry which is preliminary data.</text>
</comment>
<feature type="chain" id="PRO_5040357665" evidence="1">
    <location>
        <begin position="24"/>
        <end position="122"/>
    </location>
</feature>
<keyword evidence="1" id="KW-0732">Signal</keyword>
<gene>
    <name evidence="2" type="ORF">BGW38_004910</name>
</gene>
<dbReference type="Proteomes" id="UP000780801">
    <property type="component" value="Unassembled WGS sequence"/>
</dbReference>
<name>A0A9P6FPI2_9FUNG</name>
<dbReference type="EMBL" id="JAABOA010003122">
    <property type="protein sequence ID" value="KAF9579017.1"/>
    <property type="molecule type" value="Genomic_DNA"/>
</dbReference>
<reference evidence="2" key="1">
    <citation type="journal article" date="2020" name="Fungal Divers.">
        <title>Resolving the Mortierellaceae phylogeny through synthesis of multi-gene phylogenetics and phylogenomics.</title>
        <authorList>
            <person name="Vandepol N."/>
            <person name="Liber J."/>
            <person name="Desiro A."/>
            <person name="Na H."/>
            <person name="Kennedy M."/>
            <person name="Barry K."/>
            <person name="Grigoriev I.V."/>
            <person name="Miller A.N."/>
            <person name="O'Donnell K."/>
            <person name="Stajich J.E."/>
            <person name="Bonito G."/>
        </authorList>
    </citation>
    <scope>NUCLEOTIDE SEQUENCE</scope>
    <source>
        <strain evidence="2">KOD1015</strain>
    </source>
</reference>
<keyword evidence="3" id="KW-1185">Reference proteome</keyword>